<dbReference type="InterPro" id="IPR011701">
    <property type="entry name" value="MFS"/>
</dbReference>
<dbReference type="GO" id="GO:0022857">
    <property type="term" value="F:transmembrane transporter activity"/>
    <property type="evidence" value="ECO:0007669"/>
    <property type="project" value="InterPro"/>
</dbReference>
<dbReference type="PROSITE" id="PS50850">
    <property type="entry name" value="MFS"/>
    <property type="match status" value="1"/>
</dbReference>
<evidence type="ECO:0000256" key="1">
    <source>
        <dbReference type="ARBA" id="ARBA00004141"/>
    </source>
</evidence>
<dbReference type="InterPro" id="IPR020846">
    <property type="entry name" value="MFS_dom"/>
</dbReference>
<dbReference type="RefSeq" id="XP_002910808.1">
    <property type="nucleotide sequence ID" value="XM_002910762.1"/>
</dbReference>
<dbReference type="Proteomes" id="UP000001861">
    <property type="component" value="Unassembled WGS sequence"/>
</dbReference>
<dbReference type="PANTHER" id="PTHR43791">
    <property type="entry name" value="PERMEASE-RELATED"/>
    <property type="match status" value="1"/>
</dbReference>
<evidence type="ECO:0000256" key="6">
    <source>
        <dbReference type="SAM" id="MobiDB-lite"/>
    </source>
</evidence>
<dbReference type="HOGENOM" id="CLU_001265_0_2_1"/>
<keyword evidence="3 7" id="KW-0812">Transmembrane</keyword>
<keyword evidence="2" id="KW-0813">Transport</keyword>
<feature type="transmembrane region" description="Helical" evidence="7">
    <location>
        <begin position="217"/>
        <end position="239"/>
    </location>
</feature>
<feature type="compositionally biased region" description="Basic and acidic residues" evidence="6">
    <location>
        <begin position="1"/>
        <end position="10"/>
    </location>
</feature>
<dbReference type="VEuPathDB" id="FungiDB:CC1G_14786"/>
<feature type="region of interest" description="Disordered" evidence="6">
    <location>
        <begin position="1"/>
        <end position="64"/>
    </location>
</feature>
<feature type="transmembrane region" description="Helical" evidence="7">
    <location>
        <begin position="192"/>
        <end position="210"/>
    </location>
</feature>
<gene>
    <name evidence="9" type="ORF">CC1G_14786</name>
</gene>
<evidence type="ECO:0000259" key="8">
    <source>
        <dbReference type="PROSITE" id="PS50850"/>
    </source>
</evidence>
<dbReference type="SUPFAM" id="SSF103473">
    <property type="entry name" value="MFS general substrate transporter"/>
    <property type="match status" value="1"/>
</dbReference>
<comment type="caution">
    <text evidence="9">The sequence shown here is derived from an EMBL/GenBank/DDBJ whole genome shotgun (WGS) entry which is preliminary data.</text>
</comment>
<evidence type="ECO:0000256" key="7">
    <source>
        <dbReference type="SAM" id="Phobius"/>
    </source>
</evidence>
<evidence type="ECO:0000256" key="2">
    <source>
        <dbReference type="ARBA" id="ARBA00022448"/>
    </source>
</evidence>
<accession>D6RNG7</accession>
<evidence type="ECO:0000256" key="5">
    <source>
        <dbReference type="ARBA" id="ARBA00023136"/>
    </source>
</evidence>
<feature type="compositionally biased region" description="Basic and acidic residues" evidence="6">
    <location>
        <begin position="30"/>
        <end position="52"/>
    </location>
</feature>
<name>D6RNG7_COPC7</name>
<feature type="transmembrane region" description="Helical" evidence="7">
    <location>
        <begin position="251"/>
        <end position="272"/>
    </location>
</feature>
<dbReference type="AlphaFoldDB" id="D6RNG7"/>
<sequence length="290" mass="31934">MTGKAEHGSLDSDSPAGSIKAGSGLQQHLDSSRASKTDLHESPSKTELHSSKMDSLQDLDSKTDVGSSKAELEIIEKGLKGAESDSVVDEAQAATRLPEGGSIEKEIEIDSRRLWRKVDLKLLPILTVMYLFSFMDRANIGAFDIIAQVAIADEGLEEELNMTGSQYNLALPYCLFEVPSNLLLKKFRPSRWLPFLTVFWGLVVLVTGFVKNFPQLLALRIVLGAAEAGFYPGVVYYLSLWYPRNMYQTRMAYFFGAASMAGAFSGLLAYAIGFMDGLSGMRGWSWIFEG</sequence>
<keyword evidence="5 7" id="KW-0472">Membrane</keyword>
<comment type="subcellular location">
    <subcellularLocation>
        <location evidence="1">Membrane</location>
        <topology evidence="1">Multi-pass membrane protein</topology>
    </subcellularLocation>
</comment>
<dbReference type="Pfam" id="PF07690">
    <property type="entry name" value="MFS_1"/>
    <property type="match status" value="1"/>
</dbReference>
<dbReference type="Gene3D" id="1.20.1250.20">
    <property type="entry name" value="MFS general substrate transporter like domains"/>
    <property type="match status" value="1"/>
</dbReference>
<dbReference type="OMA" id="HELMITR"/>
<dbReference type="GO" id="GO:0016020">
    <property type="term" value="C:membrane"/>
    <property type="evidence" value="ECO:0007669"/>
    <property type="project" value="UniProtKB-SubCell"/>
</dbReference>
<dbReference type="InterPro" id="IPR036259">
    <property type="entry name" value="MFS_trans_sf"/>
</dbReference>
<evidence type="ECO:0000313" key="9">
    <source>
        <dbReference type="EMBL" id="EFI27314.1"/>
    </source>
</evidence>
<dbReference type="GeneID" id="9379134"/>
<protein>
    <recommendedName>
        <fullName evidence="8">Major facilitator superfamily (MFS) profile domain-containing protein</fullName>
    </recommendedName>
</protein>
<reference evidence="9 10" key="1">
    <citation type="journal article" date="2010" name="Proc. Natl. Acad. Sci. U.S.A.">
        <title>Insights into evolution of multicellular fungi from the assembled chromosomes of the mushroom Coprinopsis cinerea (Coprinus cinereus).</title>
        <authorList>
            <person name="Stajich J.E."/>
            <person name="Wilke S.K."/>
            <person name="Ahren D."/>
            <person name="Au C.H."/>
            <person name="Birren B.W."/>
            <person name="Borodovsky M."/>
            <person name="Burns C."/>
            <person name="Canback B."/>
            <person name="Casselton L.A."/>
            <person name="Cheng C.K."/>
            <person name="Deng J."/>
            <person name="Dietrich F.S."/>
            <person name="Fargo D.C."/>
            <person name="Farman M.L."/>
            <person name="Gathman A.C."/>
            <person name="Goldberg J."/>
            <person name="Guigo R."/>
            <person name="Hoegger P.J."/>
            <person name="Hooker J.B."/>
            <person name="Huggins A."/>
            <person name="James T.Y."/>
            <person name="Kamada T."/>
            <person name="Kilaru S."/>
            <person name="Kodira C."/>
            <person name="Kues U."/>
            <person name="Kupfer D."/>
            <person name="Kwan H.S."/>
            <person name="Lomsadze A."/>
            <person name="Li W."/>
            <person name="Lilly W.W."/>
            <person name="Ma L.J."/>
            <person name="Mackey A.J."/>
            <person name="Manning G."/>
            <person name="Martin F."/>
            <person name="Muraguchi H."/>
            <person name="Natvig D.O."/>
            <person name="Palmerini H."/>
            <person name="Ramesh M.A."/>
            <person name="Rehmeyer C.J."/>
            <person name="Roe B.A."/>
            <person name="Shenoy N."/>
            <person name="Stanke M."/>
            <person name="Ter-Hovhannisyan V."/>
            <person name="Tunlid A."/>
            <person name="Velagapudi R."/>
            <person name="Vision T.J."/>
            <person name="Zeng Q."/>
            <person name="Zolan M.E."/>
            <person name="Pukkila P.J."/>
        </authorList>
    </citation>
    <scope>NUCLEOTIDE SEQUENCE [LARGE SCALE GENOMIC DNA]</scope>
    <source>
        <strain evidence="10">Okayama-7 / 130 / ATCC MYA-4618 / FGSC 9003</strain>
    </source>
</reference>
<evidence type="ECO:0000256" key="4">
    <source>
        <dbReference type="ARBA" id="ARBA00022989"/>
    </source>
</evidence>
<dbReference type="KEGG" id="cci:CC1G_14786"/>
<dbReference type="InParanoid" id="D6RNG7"/>
<dbReference type="PANTHER" id="PTHR43791:SF18">
    <property type="entry name" value="NICOTINIC ACID TRANSPORTER TNA1, PUTATIVE (AFU_ORTHOLOGUE AFUA_3G03820)-RELATED"/>
    <property type="match status" value="1"/>
</dbReference>
<dbReference type="OrthoDB" id="2985014at2759"/>
<keyword evidence="4 7" id="KW-1133">Transmembrane helix</keyword>
<dbReference type="EMBL" id="AACS02000007">
    <property type="protein sequence ID" value="EFI27314.1"/>
    <property type="molecule type" value="Genomic_DNA"/>
</dbReference>
<proteinExistence type="predicted"/>
<dbReference type="eggNOG" id="KOG2533">
    <property type="taxonomic scope" value="Eukaryota"/>
</dbReference>
<dbReference type="STRING" id="240176.D6RNG7"/>
<evidence type="ECO:0000313" key="10">
    <source>
        <dbReference type="Proteomes" id="UP000001861"/>
    </source>
</evidence>
<keyword evidence="10" id="KW-1185">Reference proteome</keyword>
<feature type="domain" description="Major facilitator superfamily (MFS) profile" evidence="8">
    <location>
        <begin position="125"/>
        <end position="290"/>
    </location>
</feature>
<evidence type="ECO:0000256" key="3">
    <source>
        <dbReference type="ARBA" id="ARBA00022692"/>
    </source>
</evidence>
<organism evidence="9 10">
    <name type="scientific">Coprinopsis cinerea (strain Okayama-7 / 130 / ATCC MYA-4618 / FGSC 9003)</name>
    <name type="common">Inky cap fungus</name>
    <name type="synonym">Hormographiella aspergillata</name>
    <dbReference type="NCBI Taxonomy" id="240176"/>
    <lineage>
        <taxon>Eukaryota</taxon>
        <taxon>Fungi</taxon>
        <taxon>Dikarya</taxon>
        <taxon>Basidiomycota</taxon>
        <taxon>Agaricomycotina</taxon>
        <taxon>Agaricomycetes</taxon>
        <taxon>Agaricomycetidae</taxon>
        <taxon>Agaricales</taxon>
        <taxon>Agaricineae</taxon>
        <taxon>Psathyrellaceae</taxon>
        <taxon>Coprinopsis</taxon>
    </lineage>
</organism>